<dbReference type="InterPro" id="IPR029479">
    <property type="entry name" value="Nitroreductase"/>
</dbReference>
<comment type="cofactor">
    <cofactor evidence="1">
        <name>FMN</name>
        <dbReference type="ChEBI" id="CHEBI:58210"/>
    </cofactor>
</comment>
<evidence type="ECO:0000259" key="6">
    <source>
        <dbReference type="Pfam" id="PF00881"/>
    </source>
</evidence>
<dbReference type="PANTHER" id="PTHR43673">
    <property type="entry name" value="NAD(P)H NITROREDUCTASE YDGI-RELATED"/>
    <property type="match status" value="1"/>
</dbReference>
<dbReference type="Pfam" id="PF00881">
    <property type="entry name" value="Nitroreductase"/>
    <property type="match status" value="1"/>
</dbReference>
<dbReference type="Gene3D" id="3.40.109.10">
    <property type="entry name" value="NADH Oxidase"/>
    <property type="match status" value="1"/>
</dbReference>
<dbReference type="Proteomes" id="UP000238220">
    <property type="component" value="Unassembled WGS sequence"/>
</dbReference>
<dbReference type="OrthoDB" id="9784375at2"/>
<gene>
    <name evidence="7" type="ORF">C3942_15395</name>
</gene>
<sequence length="223" mass="25448">MKVSEALATRISCRAFLDTPVSEEKVRALLEAAKRSASGGNLQPWHVYVLAGEPLREFVALMEKRWQANPAGEGSEYDIYPKNLGEPYRTRRFECGEDLYGTMGIPREDKRARVMQVMRNFRFFDAPVGLFFAIDRQMGIDQWMDIGIFQQSIMLAARELGLHTCPQEAWAIWHKTVAEFVGMPPELMLCCGMALGYMDESAPVNRLRTRRAELDEFATLRGF</sequence>
<organism evidence="7 8">
    <name type="scientific">Solimonas fluminis</name>
    <dbReference type="NCBI Taxonomy" id="2086571"/>
    <lineage>
        <taxon>Bacteria</taxon>
        <taxon>Pseudomonadati</taxon>
        <taxon>Pseudomonadota</taxon>
        <taxon>Gammaproteobacteria</taxon>
        <taxon>Nevskiales</taxon>
        <taxon>Nevskiaceae</taxon>
        <taxon>Solimonas</taxon>
    </lineage>
</organism>
<keyword evidence="8" id="KW-1185">Reference proteome</keyword>
<evidence type="ECO:0000313" key="7">
    <source>
        <dbReference type="EMBL" id="PPE73200.1"/>
    </source>
</evidence>
<name>A0A2S5TDZ9_9GAMM</name>
<evidence type="ECO:0000256" key="2">
    <source>
        <dbReference type="ARBA" id="ARBA00007118"/>
    </source>
</evidence>
<accession>A0A2S5TDZ9</accession>
<feature type="domain" description="Nitroreductase" evidence="6">
    <location>
        <begin position="8"/>
        <end position="197"/>
    </location>
</feature>
<dbReference type="CDD" id="cd02136">
    <property type="entry name" value="PnbA_NfnB-like"/>
    <property type="match status" value="1"/>
</dbReference>
<keyword evidence="5" id="KW-0560">Oxidoreductase</keyword>
<evidence type="ECO:0000313" key="8">
    <source>
        <dbReference type="Proteomes" id="UP000238220"/>
    </source>
</evidence>
<protein>
    <submittedName>
        <fullName evidence="7">Nitroreductase family protein</fullName>
    </submittedName>
</protein>
<evidence type="ECO:0000256" key="1">
    <source>
        <dbReference type="ARBA" id="ARBA00001917"/>
    </source>
</evidence>
<dbReference type="EMBL" id="PSNW01000008">
    <property type="protein sequence ID" value="PPE73200.1"/>
    <property type="molecule type" value="Genomic_DNA"/>
</dbReference>
<dbReference type="PANTHER" id="PTHR43673:SF2">
    <property type="entry name" value="NITROREDUCTASE"/>
    <property type="match status" value="1"/>
</dbReference>
<dbReference type="SUPFAM" id="SSF55469">
    <property type="entry name" value="FMN-dependent nitroreductase-like"/>
    <property type="match status" value="1"/>
</dbReference>
<evidence type="ECO:0000256" key="3">
    <source>
        <dbReference type="ARBA" id="ARBA00022630"/>
    </source>
</evidence>
<evidence type="ECO:0000256" key="4">
    <source>
        <dbReference type="ARBA" id="ARBA00022643"/>
    </source>
</evidence>
<keyword evidence="3" id="KW-0285">Flavoprotein</keyword>
<comment type="similarity">
    <text evidence="2">Belongs to the nitroreductase family.</text>
</comment>
<proteinExistence type="inferred from homology"/>
<dbReference type="GO" id="GO:0016491">
    <property type="term" value="F:oxidoreductase activity"/>
    <property type="evidence" value="ECO:0007669"/>
    <property type="project" value="UniProtKB-KW"/>
</dbReference>
<keyword evidence="4" id="KW-0288">FMN</keyword>
<comment type="caution">
    <text evidence="7">The sequence shown here is derived from an EMBL/GenBank/DDBJ whole genome shotgun (WGS) entry which is preliminary data.</text>
</comment>
<reference evidence="7 8" key="1">
    <citation type="submission" date="2018-02" db="EMBL/GenBank/DDBJ databases">
        <title>Genome sequencing of Solimonas sp. HR-BB.</title>
        <authorList>
            <person name="Lee Y."/>
            <person name="Jeon C.O."/>
        </authorList>
    </citation>
    <scope>NUCLEOTIDE SEQUENCE [LARGE SCALE GENOMIC DNA]</scope>
    <source>
        <strain evidence="7 8">HR-BB</strain>
    </source>
</reference>
<dbReference type="AlphaFoldDB" id="A0A2S5TDZ9"/>
<evidence type="ECO:0000256" key="5">
    <source>
        <dbReference type="ARBA" id="ARBA00023002"/>
    </source>
</evidence>
<dbReference type="RefSeq" id="WP_104231239.1">
    <property type="nucleotide sequence ID" value="NZ_PSNW01000008.1"/>
</dbReference>
<dbReference type="InterPro" id="IPR000415">
    <property type="entry name" value="Nitroreductase-like"/>
</dbReference>